<keyword evidence="2" id="KW-1185">Reference proteome</keyword>
<dbReference type="InterPro" id="IPR036383">
    <property type="entry name" value="TSP1_rpt_sf"/>
</dbReference>
<dbReference type="Proteomes" id="UP000887572">
    <property type="component" value="Unplaced"/>
</dbReference>
<feature type="signal peptide" evidence="1">
    <location>
        <begin position="1"/>
        <end position="25"/>
    </location>
</feature>
<evidence type="ECO:0000313" key="2">
    <source>
        <dbReference type="Proteomes" id="UP000887572"/>
    </source>
</evidence>
<reference evidence="3" key="1">
    <citation type="submission" date="2022-11" db="UniProtKB">
        <authorList>
            <consortium name="WormBaseParasite"/>
        </authorList>
    </citation>
    <scope>IDENTIFICATION</scope>
</reference>
<dbReference type="Gene3D" id="2.20.100.10">
    <property type="entry name" value="Thrombospondin type-1 (TSP1) repeat"/>
    <property type="match status" value="1"/>
</dbReference>
<dbReference type="AlphaFoldDB" id="A0A914I1J6"/>
<proteinExistence type="predicted"/>
<sequence length="143" mass="14758">MNSPKSLPLLLVALLAASLPPFSGTQQTGATSCTPSGVWGDWGNWSSCVSALNIQRRIRPCNASPAGCASTSPFNCSGSYSEVRSCGGEANDVGASSLGNLWNAQMMQSININRQLPTNMALPPGSSFSAGMVQAMNINDTSG</sequence>
<feature type="chain" id="PRO_5037734773" evidence="1">
    <location>
        <begin position="26"/>
        <end position="143"/>
    </location>
</feature>
<dbReference type="PROSITE" id="PS50092">
    <property type="entry name" value="TSP1"/>
    <property type="match status" value="1"/>
</dbReference>
<accession>A0A914I1J6</accession>
<keyword evidence="1" id="KW-0732">Signal</keyword>
<evidence type="ECO:0000256" key="1">
    <source>
        <dbReference type="SAM" id="SignalP"/>
    </source>
</evidence>
<name>A0A914I1J6_GLORO</name>
<dbReference type="PROSITE" id="PS51257">
    <property type="entry name" value="PROKAR_LIPOPROTEIN"/>
    <property type="match status" value="1"/>
</dbReference>
<dbReference type="InterPro" id="IPR000884">
    <property type="entry name" value="TSP1_rpt"/>
</dbReference>
<dbReference type="SUPFAM" id="SSF82895">
    <property type="entry name" value="TSP-1 type 1 repeat"/>
    <property type="match status" value="1"/>
</dbReference>
<evidence type="ECO:0000313" key="3">
    <source>
        <dbReference type="WBParaSite" id="Gr19_v10_g575.t1"/>
    </source>
</evidence>
<organism evidence="2 3">
    <name type="scientific">Globodera rostochiensis</name>
    <name type="common">Golden nematode worm</name>
    <name type="synonym">Heterodera rostochiensis</name>
    <dbReference type="NCBI Taxonomy" id="31243"/>
    <lineage>
        <taxon>Eukaryota</taxon>
        <taxon>Metazoa</taxon>
        <taxon>Ecdysozoa</taxon>
        <taxon>Nematoda</taxon>
        <taxon>Chromadorea</taxon>
        <taxon>Rhabditida</taxon>
        <taxon>Tylenchina</taxon>
        <taxon>Tylenchomorpha</taxon>
        <taxon>Tylenchoidea</taxon>
        <taxon>Heteroderidae</taxon>
        <taxon>Heteroderinae</taxon>
        <taxon>Globodera</taxon>
    </lineage>
</organism>
<dbReference type="WBParaSite" id="Gr19_v10_g575.t1">
    <property type="protein sequence ID" value="Gr19_v10_g575.t1"/>
    <property type="gene ID" value="Gr19_v10_g575"/>
</dbReference>
<protein>
    <submittedName>
        <fullName evidence="3">Uncharacterized protein</fullName>
    </submittedName>
</protein>